<name>G3AIB8_SPAPN</name>
<feature type="chain" id="PRO_5003442349" evidence="1">
    <location>
        <begin position="22"/>
        <end position="95"/>
    </location>
</feature>
<dbReference type="GeneID" id="18872746"/>
<evidence type="ECO:0000313" key="2">
    <source>
        <dbReference type="EMBL" id="EGW33687.1"/>
    </source>
</evidence>
<dbReference type="RefSeq" id="XP_007373271.1">
    <property type="nucleotide sequence ID" value="XM_007373209.1"/>
</dbReference>
<keyword evidence="3" id="KW-1185">Reference proteome</keyword>
<protein>
    <submittedName>
        <fullName evidence="2">Uncharacterized protein</fullName>
    </submittedName>
</protein>
<reference evidence="2 3" key="1">
    <citation type="journal article" date="2011" name="Proc. Natl. Acad. Sci. U.S.A.">
        <title>Comparative genomics of xylose-fermenting fungi for enhanced biofuel production.</title>
        <authorList>
            <person name="Wohlbach D.J."/>
            <person name="Kuo A."/>
            <person name="Sato T.K."/>
            <person name="Potts K.M."/>
            <person name="Salamov A.A."/>
            <person name="LaButti K.M."/>
            <person name="Sun H."/>
            <person name="Clum A."/>
            <person name="Pangilinan J.L."/>
            <person name="Lindquist E.A."/>
            <person name="Lucas S."/>
            <person name="Lapidus A."/>
            <person name="Jin M."/>
            <person name="Gunawan C."/>
            <person name="Balan V."/>
            <person name="Dale B.E."/>
            <person name="Jeffries T.W."/>
            <person name="Zinkel R."/>
            <person name="Barry K.W."/>
            <person name="Grigoriev I.V."/>
            <person name="Gasch A.P."/>
        </authorList>
    </citation>
    <scope>NUCLEOTIDE SEQUENCE [LARGE SCALE GENOMIC DNA]</scope>
    <source>
        <strain evidence="3">NRRL Y-27907 / 11-Y1</strain>
    </source>
</reference>
<feature type="signal peptide" evidence="1">
    <location>
        <begin position="1"/>
        <end position="21"/>
    </location>
</feature>
<dbReference type="InParanoid" id="G3AIB8"/>
<keyword evidence="1" id="KW-0732">Signal</keyword>
<organism evidence="3">
    <name type="scientific">Spathaspora passalidarum (strain NRRL Y-27907 / 11-Y1)</name>
    <dbReference type="NCBI Taxonomy" id="619300"/>
    <lineage>
        <taxon>Eukaryota</taxon>
        <taxon>Fungi</taxon>
        <taxon>Dikarya</taxon>
        <taxon>Ascomycota</taxon>
        <taxon>Saccharomycotina</taxon>
        <taxon>Pichiomycetes</taxon>
        <taxon>Debaryomycetaceae</taxon>
        <taxon>Spathaspora</taxon>
    </lineage>
</organism>
<dbReference type="EMBL" id="GL996500">
    <property type="protein sequence ID" value="EGW33687.1"/>
    <property type="molecule type" value="Genomic_DNA"/>
</dbReference>
<dbReference type="Proteomes" id="UP000000709">
    <property type="component" value="Unassembled WGS sequence"/>
</dbReference>
<evidence type="ECO:0000313" key="3">
    <source>
        <dbReference type="Proteomes" id="UP000000709"/>
    </source>
</evidence>
<gene>
    <name evidence="2" type="ORF">SPAPADRAFT_59057</name>
</gene>
<dbReference type="HOGENOM" id="CLU_2374125_0_0_1"/>
<evidence type="ECO:0000256" key="1">
    <source>
        <dbReference type="SAM" id="SignalP"/>
    </source>
</evidence>
<sequence>MKLTHLLKLTALLGAIHPVLAEDESVTEETTDITITEYRTIDETTQVETVTEIVVETVVITQVEESLPTVTLVACNDTECTGGMSLWNLPVLVRT</sequence>
<dbReference type="AlphaFoldDB" id="G3AIB8"/>
<proteinExistence type="predicted"/>
<accession>G3AIB8</accession>
<dbReference type="KEGG" id="spaa:SPAPADRAFT_59057"/>